<name>A0A4U1CF83_9SPHI</name>
<dbReference type="RefSeq" id="WP_136837246.1">
    <property type="nucleotide sequence ID" value="NZ_SWBQ01000005.1"/>
</dbReference>
<dbReference type="EMBL" id="SWBQ01000005">
    <property type="protein sequence ID" value="TKC04253.1"/>
    <property type="molecule type" value="Genomic_DNA"/>
</dbReference>
<dbReference type="PROSITE" id="PS51257">
    <property type="entry name" value="PROKAR_LIPOPROTEIN"/>
    <property type="match status" value="1"/>
</dbReference>
<protein>
    <recommendedName>
        <fullName evidence="4">Lipoprotein</fullName>
    </recommendedName>
</protein>
<evidence type="ECO:0008006" key="4">
    <source>
        <dbReference type="Google" id="ProtNLM"/>
    </source>
</evidence>
<feature type="signal peptide" evidence="1">
    <location>
        <begin position="1"/>
        <end position="22"/>
    </location>
</feature>
<keyword evidence="1" id="KW-0732">Signal</keyword>
<dbReference type="OrthoDB" id="768192at2"/>
<proteinExistence type="predicted"/>
<evidence type="ECO:0000256" key="1">
    <source>
        <dbReference type="SAM" id="SignalP"/>
    </source>
</evidence>
<evidence type="ECO:0000313" key="3">
    <source>
        <dbReference type="Proteomes" id="UP000307244"/>
    </source>
</evidence>
<keyword evidence="3" id="KW-1185">Reference proteome</keyword>
<gene>
    <name evidence="2" type="ORF">FA047_16800</name>
</gene>
<accession>A0A4U1CF83</accession>
<feature type="chain" id="PRO_5020820203" description="Lipoprotein" evidence="1">
    <location>
        <begin position="23"/>
        <end position="160"/>
    </location>
</feature>
<reference evidence="2 3" key="1">
    <citation type="submission" date="2019-04" db="EMBL/GenBank/DDBJ databases">
        <title>Pedobacter sp. RP-3-15 sp. nov., isolated from Arctic soil.</title>
        <authorList>
            <person name="Dahal R.H."/>
            <person name="Kim D.-U."/>
        </authorList>
    </citation>
    <scope>NUCLEOTIDE SEQUENCE [LARGE SCALE GENOMIC DNA]</scope>
    <source>
        <strain evidence="2 3">RP-3-15</strain>
    </source>
</reference>
<comment type="caution">
    <text evidence="2">The sequence shown here is derived from an EMBL/GenBank/DDBJ whole genome shotgun (WGS) entry which is preliminary data.</text>
</comment>
<dbReference type="Proteomes" id="UP000307244">
    <property type="component" value="Unassembled WGS sequence"/>
</dbReference>
<organism evidence="2 3">
    <name type="scientific">Pedobacter frigoris</name>
    <dbReference type="NCBI Taxonomy" id="2571272"/>
    <lineage>
        <taxon>Bacteria</taxon>
        <taxon>Pseudomonadati</taxon>
        <taxon>Bacteroidota</taxon>
        <taxon>Sphingobacteriia</taxon>
        <taxon>Sphingobacteriales</taxon>
        <taxon>Sphingobacteriaceae</taxon>
        <taxon>Pedobacter</taxon>
    </lineage>
</organism>
<dbReference type="AlphaFoldDB" id="A0A4U1CF83"/>
<sequence>MKSSIFYLPAIAAVLVFFSCNQSDNKTTMASSDDSVNVVAKTECFISADKLDSAFLNLKTLKNGKVKGSLVFTFVEKGKNDGEIEGMFKGDTLYVDYTFKIGSSQTIYKNPLALLKRDGKLILGVGQIETTLGRSYFVKGKPINFDKGRFTFIAADCQEK</sequence>
<evidence type="ECO:0000313" key="2">
    <source>
        <dbReference type="EMBL" id="TKC04253.1"/>
    </source>
</evidence>